<dbReference type="InterPro" id="IPR005857">
    <property type="entry name" value="Cysta_beta_synth"/>
</dbReference>
<dbReference type="InterPro" id="IPR046342">
    <property type="entry name" value="CBS_dom_sf"/>
</dbReference>
<dbReference type="InterPro" id="IPR036052">
    <property type="entry name" value="TrpB-like_PALP_sf"/>
</dbReference>
<dbReference type="InterPro" id="IPR000644">
    <property type="entry name" value="CBS_dom"/>
</dbReference>
<evidence type="ECO:0000259" key="12">
    <source>
        <dbReference type="PROSITE" id="PS51371"/>
    </source>
</evidence>
<dbReference type="GO" id="GO:0005737">
    <property type="term" value="C:cytoplasm"/>
    <property type="evidence" value="ECO:0007669"/>
    <property type="project" value="InterPro"/>
</dbReference>
<evidence type="ECO:0000256" key="1">
    <source>
        <dbReference type="ARBA" id="ARBA00001933"/>
    </source>
</evidence>
<dbReference type="UniPathway" id="UPA00136">
    <property type="reaction ID" value="UER00201"/>
</dbReference>
<dbReference type="SMART" id="SM00116">
    <property type="entry name" value="CBS"/>
    <property type="match status" value="1"/>
</dbReference>
<evidence type="ECO:0000256" key="8">
    <source>
        <dbReference type="ARBA" id="ARBA00026192"/>
    </source>
</evidence>
<evidence type="ECO:0000313" key="13">
    <source>
        <dbReference type="EMBL" id="ROT38239.1"/>
    </source>
</evidence>
<dbReference type="GeneID" id="39582762"/>
<dbReference type="NCBIfam" id="TIGR01137">
    <property type="entry name" value="cysta_beta"/>
    <property type="match status" value="1"/>
</dbReference>
<dbReference type="STRING" id="1314773.A0A3N2PUR3"/>
<dbReference type="OrthoDB" id="728at2759"/>
<proteinExistence type="inferred from homology"/>
<evidence type="ECO:0000256" key="9">
    <source>
        <dbReference type="ARBA" id="ARBA00047490"/>
    </source>
</evidence>
<dbReference type="SUPFAM" id="SSF54631">
    <property type="entry name" value="CBS-domain pair"/>
    <property type="match status" value="1"/>
</dbReference>
<dbReference type="AlphaFoldDB" id="A0A3N2PUR3"/>
<reference evidence="13 14" key="1">
    <citation type="journal article" date="2018" name="Mol. Ecol.">
        <title>The obligate alkalophilic soda-lake fungus Sodiomyces alkalinus has shifted to a protein diet.</title>
        <authorList>
            <person name="Grum-Grzhimaylo A.A."/>
            <person name="Falkoski D.L."/>
            <person name="van den Heuvel J."/>
            <person name="Valero-Jimenez C.A."/>
            <person name="Min B."/>
            <person name="Choi I.G."/>
            <person name="Lipzen A."/>
            <person name="Daum C.G."/>
            <person name="Aanen D.K."/>
            <person name="Tsang A."/>
            <person name="Henrissat B."/>
            <person name="Bilanenko E.N."/>
            <person name="de Vries R.P."/>
            <person name="van Kan J.A.L."/>
            <person name="Grigoriev I.V."/>
            <person name="Debets A.J.M."/>
        </authorList>
    </citation>
    <scope>NUCLEOTIDE SEQUENCE [LARGE SCALE GENOMIC DNA]</scope>
    <source>
        <strain evidence="13 14">F11</strain>
    </source>
</reference>
<dbReference type="CDD" id="cd01561">
    <property type="entry name" value="CBS_like"/>
    <property type="match status" value="1"/>
</dbReference>
<dbReference type="PROSITE" id="PS00901">
    <property type="entry name" value="CYS_SYNTHASE"/>
    <property type="match status" value="1"/>
</dbReference>
<comment type="cofactor">
    <cofactor evidence="1 11">
        <name>pyridoxal 5'-phosphate</name>
        <dbReference type="ChEBI" id="CHEBI:597326"/>
    </cofactor>
</comment>
<organism evidence="13 14">
    <name type="scientific">Sodiomyces alkalinus (strain CBS 110278 / VKM F-3762 / F11)</name>
    <name type="common">Alkaliphilic filamentous fungus</name>
    <dbReference type="NCBI Taxonomy" id="1314773"/>
    <lineage>
        <taxon>Eukaryota</taxon>
        <taxon>Fungi</taxon>
        <taxon>Dikarya</taxon>
        <taxon>Ascomycota</taxon>
        <taxon>Pezizomycotina</taxon>
        <taxon>Sordariomycetes</taxon>
        <taxon>Hypocreomycetidae</taxon>
        <taxon>Glomerellales</taxon>
        <taxon>Plectosphaerellaceae</taxon>
        <taxon>Sodiomyces</taxon>
    </lineage>
</organism>
<keyword evidence="5 11" id="KW-0663">Pyridoxal phosphate</keyword>
<evidence type="ECO:0000256" key="4">
    <source>
        <dbReference type="ARBA" id="ARBA00012041"/>
    </source>
</evidence>
<dbReference type="GO" id="GO:0004122">
    <property type="term" value="F:cystathionine beta-synthase activity"/>
    <property type="evidence" value="ECO:0007669"/>
    <property type="project" value="UniProtKB-UniRule"/>
</dbReference>
<comment type="pathway">
    <text evidence="2">Amino-acid biosynthesis; L-cysteine biosynthesis; L-cysteine from L-homocysteine and L-serine: step 1/2.</text>
</comment>
<dbReference type="PANTHER" id="PTHR10314">
    <property type="entry name" value="CYSTATHIONINE BETA-SYNTHASE"/>
    <property type="match status" value="1"/>
</dbReference>
<dbReference type="EC" id="4.2.1.22" evidence="4 11"/>
<gene>
    <name evidence="13" type="ORF">SODALDRAFT_360581</name>
</gene>
<dbReference type="PROSITE" id="PS51371">
    <property type="entry name" value="CBS"/>
    <property type="match status" value="1"/>
</dbReference>
<evidence type="ECO:0000256" key="5">
    <source>
        <dbReference type="ARBA" id="ARBA00022898"/>
    </source>
</evidence>
<accession>A0A3N2PUR3</accession>
<keyword evidence="11" id="KW-0198">Cysteine biosynthesis</keyword>
<keyword evidence="14" id="KW-1185">Reference proteome</keyword>
<dbReference type="InterPro" id="IPR001926">
    <property type="entry name" value="TrpB-like_PALP"/>
</dbReference>
<keyword evidence="7 11" id="KW-0456">Lyase</keyword>
<dbReference type="Pfam" id="PF00291">
    <property type="entry name" value="PALP"/>
    <property type="match status" value="1"/>
</dbReference>
<dbReference type="FunFam" id="3.40.50.1100:FF:000118">
    <property type="entry name" value="Related to CYS4-cystathionine beta-synthase"/>
    <property type="match status" value="1"/>
</dbReference>
<dbReference type="GO" id="GO:0006535">
    <property type="term" value="P:cysteine biosynthetic process from serine"/>
    <property type="evidence" value="ECO:0007669"/>
    <property type="project" value="UniProtKB-UniRule"/>
</dbReference>
<dbReference type="Pfam" id="PF00571">
    <property type="entry name" value="CBS"/>
    <property type="match status" value="1"/>
</dbReference>
<dbReference type="CDD" id="cd04608">
    <property type="entry name" value="CBS_pair_CBS"/>
    <property type="match status" value="1"/>
</dbReference>
<dbReference type="Gene3D" id="3.10.580.10">
    <property type="entry name" value="CBS-domain"/>
    <property type="match status" value="1"/>
</dbReference>
<sequence length="536" mass="56808">MADVKSPPASRVAVTAQSATELIGNTPLVRLNRIPQSLGLECDVYAKVELFNAGGSVKDRIALRMIEEAERSGRIKPGDTLIEPTSGNTGIGLALVGAVKGYKTIITLPEKMSAEKVSVLRALGATIIRTPTQAAWDSPESHIGVARRLEKEIPNAHILDQYGNPDNPLAHEFGTAEEIWTQTGGKVTAIVAGAGTGGTITGIARGIRKHSADVKIIAADPHGSILALPESLNAGHANEPYKVEGIGYDFIPDVLDRELVDKWYKTDDRESFQLARRLIAEEGLLVGGSSGSAMAAAIRAAKDFNLGKGDTLVVLLPDSIRSYLSKFADDDWLAANNLLPEVNGFEAGPTEAVAAASTDAHTAASDPYGGATIRALRLKPVMSVTSTSPCAEAVEIMREKGFDQLPVQSPGAGRLVGLVTLGNLLSYISSGRATGASPVSDVMFDFGRLDEVITDPRQVGPAAAAATRDASGKKNKRHFVEITMDTPLAVLSKFFEWNSAAVVTEKADDSKAQTLSKPLAIVTKVDLLTWMVNKKL</sequence>
<dbReference type="SUPFAM" id="SSF53686">
    <property type="entry name" value="Tryptophan synthase beta subunit-like PLP-dependent enzymes"/>
    <property type="match status" value="1"/>
</dbReference>
<evidence type="ECO:0000256" key="6">
    <source>
        <dbReference type="ARBA" id="ARBA00023122"/>
    </source>
</evidence>
<name>A0A3N2PUR3_SODAK</name>
<dbReference type="Proteomes" id="UP000272025">
    <property type="component" value="Unassembled WGS sequence"/>
</dbReference>
<dbReference type="InterPro" id="IPR050214">
    <property type="entry name" value="Cys_Synth/Cystath_Beta-Synth"/>
</dbReference>
<dbReference type="RefSeq" id="XP_028466045.1">
    <property type="nucleotide sequence ID" value="XM_028614284.1"/>
</dbReference>
<evidence type="ECO:0000256" key="11">
    <source>
        <dbReference type="RuleBase" id="RU361204"/>
    </source>
</evidence>
<evidence type="ECO:0000256" key="3">
    <source>
        <dbReference type="ARBA" id="ARBA00007103"/>
    </source>
</evidence>
<evidence type="ECO:0000313" key="14">
    <source>
        <dbReference type="Proteomes" id="UP000272025"/>
    </source>
</evidence>
<feature type="domain" description="CBS" evidence="12">
    <location>
        <begin position="377"/>
        <end position="434"/>
    </location>
</feature>
<dbReference type="InterPro" id="IPR046353">
    <property type="entry name" value="CBS_C"/>
</dbReference>
<dbReference type="Gene3D" id="3.40.50.1100">
    <property type="match status" value="2"/>
</dbReference>
<dbReference type="EMBL" id="ML119056">
    <property type="protein sequence ID" value="ROT38239.1"/>
    <property type="molecule type" value="Genomic_DNA"/>
</dbReference>
<evidence type="ECO:0000256" key="2">
    <source>
        <dbReference type="ARBA" id="ARBA00005003"/>
    </source>
</evidence>
<keyword evidence="11" id="KW-0028">Amino-acid biosynthesis</keyword>
<dbReference type="FunFam" id="3.40.50.1100:FF:000003">
    <property type="entry name" value="Cystathionine beta-synthase"/>
    <property type="match status" value="1"/>
</dbReference>
<protein>
    <recommendedName>
        <fullName evidence="8 11">Cystathionine beta-synthase</fullName>
        <ecNumber evidence="4 11">4.2.1.22</ecNumber>
    </recommendedName>
</protein>
<dbReference type="InterPro" id="IPR001216">
    <property type="entry name" value="P-phosphate_BS"/>
</dbReference>
<comment type="similarity">
    <text evidence="3 11">Belongs to the cysteine synthase/cystathionine beta-synthase family.</text>
</comment>
<evidence type="ECO:0000256" key="7">
    <source>
        <dbReference type="ARBA" id="ARBA00023239"/>
    </source>
</evidence>
<evidence type="ECO:0000256" key="10">
    <source>
        <dbReference type="PROSITE-ProRule" id="PRU00703"/>
    </source>
</evidence>
<dbReference type="GO" id="GO:0019343">
    <property type="term" value="P:cysteine biosynthetic process via cystathionine"/>
    <property type="evidence" value="ECO:0007669"/>
    <property type="project" value="UniProtKB-UniRule"/>
</dbReference>
<comment type="catalytic activity">
    <reaction evidence="9 11">
        <text>L-homocysteine + L-serine = L,L-cystathionine + H2O</text>
        <dbReference type="Rhea" id="RHEA:10112"/>
        <dbReference type="ChEBI" id="CHEBI:15377"/>
        <dbReference type="ChEBI" id="CHEBI:33384"/>
        <dbReference type="ChEBI" id="CHEBI:58161"/>
        <dbReference type="ChEBI" id="CHEBI:58199"/>
        <dbReference type="EC" id="4.2.1.22"/>
    </reaction>
</comment>
<keyword evidence="6 10" id="KW-0129">CBS domain</keyword>